<dbReference type="AlphaFoldDB" id="A0A9P8YBT3"/>
<feature type="domain" description="Chromatin assembly factor 1 subunit A dimerization" evidence="6">
    <location>
        <begin position="247"/>
        <end position="321"/>
    </location>
</feature>
<dbReference type="EMBL" id="JAGTJQ010000004">
    <property type="protein sequence ID" value="KAH7033434.1"/>
    <property type="molecule type" value="Genomic_DNA"/>
</dbReference>
<accession>A0A9P8YBT3</accession>
<proteinExistence type="predicted"/>
<organism evidence="8 9">
    <name type="scientific">Microdochium trichocladiopsis</name>
    <dbReference type="NCBI Taxonomy" id="1682393"/>
    <lineage>
        <taxon>Eukaryota</taxon>
        <taxon>Fungi</taxon>
        <taxon>Dikarya</taxon>
        <taxon>Ascomycota</taxon>
        <taxon>Pezizomycotina</taxon>
        <taxon>Sordariomycetes</taxon>
        <taxon>Xylariomycetidae</taxon>
        <taxon>Xylariales</taxon>
        <taxon>Microdochiaceae</taxon>
        <taxon>Microdochium</taxon>
    </lineage>
</organism>
<dbReference type="Pfam" id="PF12253">
    <property type="entry name" value="CAF1A_dimeriz"/>
    <property type="match status" value="1"/>
</dbReference>
<protein>
    <submittedName>
        <fullName evidence="8">Chromatin assembly factor 1 subunit A-domain-containing protein</fullName>
    </submittedName>
</protein>
<dbReference type="InterPro" id="IPR048800">
    <property type="entry name" value="Cac1-like_C"/>
</dbReference>
<keyword evidence="3" id="KW-0234">DNA repair</keyword>
<dbReference type="PANTHER" id="PTHR15272:SF0">
    <property type="entry name" value="CHROMATIN ASSEMBLY FACTOR 1 SUBUNIT A"/>
    <property type="match status" value="1"/>
</dbReference>
<evidence type="ECO:0000313" key="8">
    <source>
        <dbReference type="EMBL" id="KAH7033434.1"/>
    </source>
</evidence>
<dbReference type="GeneID" id="70188142"/>
<sequence>MATKRKLTQAEKDAQEKERELKKQKKADEVQAKEAAKAAKAAEKAKMDAEKEAKKAAKAAEKAEVEAKKEAIRKQKEEQEQALQRKRAKQQNMLAAFVKRAPSTPVKTSTTEAQTPATAESASPTVTTTEPAAPQVSAYHRLFQPFFVKSDVTLATVPFKMDDNAKNVKSSILDELIYKKREAAAVHPFNPAQTFEVHGFFKPRGITQKSVKEIMEAASSEHIKSESQTSSNELIDAQRQLNHIPMKALKFYEDVRPPYIGTITTPLATSTLRRLSRRPTGRNVENLNYDYDSEAEWQDDDGEDLMSEDEEEDADGDDELDDFLDDSDDVPPLARPTFLGETQPTVVGICFEGEKDKSSSVVLENYKMEFLLETLPDASIDPFSTSYWEKPKKKAKESAPSMLAAATTNSTLNTMQPPPAHAFAVLIRSNGSGSGSSSTTPSPAIDQKDMVPADILEDFKRTIVSEGFREHTKLTVIDLLSKKFTSCTKPQVKKTLEHIAVRETVPGAAKSCKHWRILPAFSV</sequence>
<gene>
    <name evidence="8" type="ORF">B0I36DRAFT_362100</name>
</gene>
<dbReference type="GO" id="GO:0005634">
    <property type="term" value="C:nucleus"/>
    <property type="evidence" value="ECO:0007669"/>
    <property type="project" value="UniProtKB-SubCell"/>
</dbReference>
<name>A0A9P8YBT3_9PEZI</name>
<comment type="caution">
    <text evidence="8">The sequence shown here is derived from an EMBL/GenBank/DDBJ whole genome shotgun (WGS) entry which is preliminary data.</text>
</comment>
<feature type="domain" description="Chromatin assembly factor 1 subunit Cac1-like C-terminal" evidence="7">
    <location>
        <begin position="456"/>
        <end position="516"/>
    </location>
</feature>
<evidence type="ECO:0000256" key="2">
    <source>
        <dbReference type="ARBA" id="ARBA00022763"/>
    </source>
</evidence>
<evidence type="ECO:0000313" key="9">
    <source>
        <dbReference type="Proteomes" id="UP000756346"/>
    </source>
</evidence>
<evidence type="ECO:0000259" key="7">
    <source>
        <dbReference type="Pfam" id="PF21796"/>
    </source>
</evidence>
<dbReference type="Proteomes" id="UP000756346">
    <property type="component" value="Unassembled WGS sequence"/>
</dbReference>
<keyword evidence="9" id="KW-1185">Reference proteome</keyword>
<evidence type="ECO:0000256" key="4">
    <source>
        <dbReference type="ARBA" id="ARBA00023242"/>
    </source>
</evidence>
<evidence type="ECO:0000256" key="3">
    <source>
        <dbReference type="ARBA" id="ARBA00023204"/>
    </source>
</evidence>
<reference evidence="8" key="1">
    <citation type="journal article" date="2021" name="Nat. Commun.">
        <title>Genetic determinants of endophytism in the Arabidopsis root mycobiome.</title>
        <authorList>
            <person name="Mesny F."/>
            <person name="Miyauchi S."/>
            <person name="Thiergart T."/>
            <person name="Pickel B."/>
            <person name="Atanasova L."/>
            <person name="Karlsson M."/>
            <person name="Huettel B."/>
            <person name="Barry K.W."/>
            <person name="Haridas S."/>
            <person name="Chen C."/>
            <person name="Bauer D."/>
            <person name="Andreopoulos W."/>
            <person name="Pangilinan J."/>
            <person name="LaButti K."/>
            <person name="Riley R."/>
            <person name="Lipzen A."/>
            <person name="Clum A."/>
            <person name="Drula E."/>
            <person name="Henrissat B."/>
            <person name="Kohler A."/>
            <person name="Grigoriev I.V."/>
            <person name="Martin F.M."/>
            <person name="Hacquard S."/>
        </authorList>
    </citation>
    <scope>NUCLEOTIDE SEQUENCE</scope>
    <source>
        <strain evidence="8">MPI-CAGE-CH-0230</strain>
    </source>
</reference>
<keyword evidence="4" id="KW-0539">Nucleus</keyword>
<comment type="subcellular location">
    <subcellularLocation>
        <location evidence="1">Nucleus</location>
    </subcellularLocation>
</comment>
<feature type="region of interest" description="Disordered" evidence="5">
    <location>
        <begin position="283"/>
        <end position="325"/>
    </location>
</feature>
<evidence type="ECO:0000259" key="6">
    <source>
        <dbReference type="Pfam" id="PF12253"/>
    </source>
</evidence>
<feature type="region of interest" description="Disordered" evidence="5">
    <location>
        <begin position="1"/>
        <end position="131"/>
    </location>
</feature>
<dbReference type="OrthoDB" id="79480at2759"/>
<dbReference type="GO" id="GO:0006281">
    <property type="term" value="P:DNA repair"/>
    <property type="evidence" value="ECO:0007669"/>
    <property type="project" value="UniProtKB-KW"/>
</dbReference>
<dbReference type="GO" id="GO:0006334">
    <property type="term" value="P:nucleosome assembly"/>
    <property type="evidence" value="ECO:0007669"/>
    <property type="project" value="TreeGrafter"/>
</dbReference>
<dbReference type="Pfam" id="PF21796">
    <property type="entry name" value="Cac1_C"/>
    <property type="match status" value="1"/>
</dbReference>
<dbReference type="PANTHER" id="PTHR15272">
    <property type="entry name" value="CHROMATIN ASSEMBLY FACTOR 1 SUBUNIT A CAF-1 SUBUNIT A"/>
    <property type="match status" value="1"/>
</dbReference>
<feature type="compositionally biased region" description="Basic and acidic residues" evidence="5">
    <location>
        <begin position="8"/>
        <end position="79"/>
    </location>
</feature>
<evidence type="ECO:0000256" key="1">
    <source>
        <dbReference type="ARBA" id="ARBA00004123"/>
    </source>
</evidence>
<dbReference type="GO" id="GO:0033186">
    <property type="term" value="C:CAF-1 complex"/>
    <property type="evidence" value="ECO:0007669"/>
    <property type="project" value="TreeGrafter"/>
</dbReference>
<keyword evidence="2" id="KW-0227">DNA damage</keyword>
<feature type="compositionally biased region" description="Polar residues" evidence="5">
    <location>
        <begin position="105"/>
        <end position="130"/>
    </location>
</feature>
<feature type="compositionally biased region" description="Acidic residues" evidence="5">
    <location>
        <begin position="291"/>
        <end position="325"/>
    </location>
</feature>
<dbReference type="RefSeq" id="XP_046014266.1">
    <property type="nucleotide sequence ID" value="XM_046158596.1"/>
</dbReference>
<evidence type="ECO:0000256" key="5">
    <source>
        <dbReference type="SAM" id="MobiDB-lite"/>
    </source>
</evidence>
<dbReference type="InterPro" id="IPR022043">
    <property type="entry name" value="CAF1A_DD"/>
</dbReference>